<feature type="transmembrane region" description="Helical" evidence="1">
    <location>
        <begin position="262"/>
        <end position="288"/>
    </location>
</feature>
<reference evidence="2" key="1">
    <citation type="submission" date="2021-11" db="EMBL/GenBank/DDBJ databases">
        <title>The first genome sequence of unculturable Mycoplasma faucium obtained by de novo assembly of metagenomic reads.</title>
        <authorList>
            <person name="Sabat A.J."/>
            <person name="Bathoorn E."/>
            <person name="Akkerboom V."/>
            <person name="Friedrich A.W."/>
        </authorList>
    </citation>
    <scope>NUCLEOTIDE SEQUENCE [LARGE SCALE GENOMIC DNA]</scope>
    <source>
        <strain evidence="2">UMCG-MFM1</strain>
    </source>
</reference>
<feature type="transmembrane region" description="Helical" evidence="1">
    <location>
        <begin position="92"/>
        <end position="116"/>
    </location>
</feature>
<accession>A0ABZ2TMI7</accession>
<keyword evidence="1" id="KW-0472">Membrane</keyword>
<protein>
    <submittedName>
        <fullName evidence="2">Uncharacterized protein</fullName>
    </submittedName>
</protein>
<evidence type="ECO:0000313" key="2">
    <source>
        <dbReference type="EMBL" id="WYM97302.1"/>
    </source>
</evidence>
<organism evidence="2 3">
    <name type="scientific">Metamycoplasma faucium</name>
    <dbReference type="NCBI Taxonomy" id="56142"/>
    <lineage>
        <taxon>Bacteria</taxon>
        <taxon>Bacillati</taxon>
        <taxon>Mycoplasmatota</taxon>
        <taxon>Mycoplasmoidales</taxon>
        <taxon>Metamycoplasmataceae</taxon>
        <taxon>Metamycoplasma</taxon>
    </lineage>
</organism>
<gene>
    <name evidence="2" type="ORF">LQ356_00185</name>
</gene>
<sequence length="340" mass="39698">MEEIKIKKIRNFALASIIIKFIDILVTIGLIAWFIIFNKQIKNLSGYEYDLESANRIWYAFAISIPLQWFFVSILLFVPNAFFAYRKLNSQVGILCTIGIFVPIVGLVGAFLFYFYDKKAYENEKFENKINRQKTTIWHERSFRWNRENQEVDITDDNKSEYTIDNNENYYDNVSNETKTGGINMATNQRYSKIGKIVLSILILQLICFVIDVFFRFTINPRFLNLEILRYLTAIMQVVVFGLTIAFLTKSNKVNEIKTERLLVLIFFVLQVSYELVCSLPIISIKLLKKIDSTLSNRDTLEYIIDKYPYTTINSMFVIVISTFLVITYVKTNALAKSLN</sequence>
<feature type="transmembrane region" description="Helical" evidence="1">
    <location>
        <begin position="12"/>
        <end position="37"/>
    </location>
</feature>
<feature type="transmembrane region" description="Helical" evidence="1">
    <location>
        <begin position="197"/>
        <end position="219"/>
    </location>
</feature>
<keyword evidence="1" id="KW-0812">Transmembrane</keyword>
<dbReference type="RefSeq" id="WP_405311675.1">
    <property type="nucleotide sequence ID" value="NZ_CP088155.1"/>
</dbReference>
<proteinExistence type="predicted"/>
<feature type="transmembrane region" description="Helical" evidence="1">
    <location>
        <begin position="57"/>
        <end position="85"/>
    </location>
</feature>
<dbReference type="Proteomes" id="UP001622612">
    <property type="component" value="Chromosome"/>
</dbReference>
<dbReference type="EMBL" id="CP088155">
    <property type="protein sequence ID" value="WYM97302.1"/>
    <property type="molecule type" value="Genomic_DNA"/>
</dbReference>
<feature type="transmembrane region" description="Helical" evidence="1">
    <location>
        <begin position="308"/>
        <end position="330"/>
    </location>
</feature>
<evidence type="ECO:0000256" key="1">
    <source>
        <dbReference type="SAM" id="Phobius"/>
    </source>
</evidence>
<feature type="transmembrane region" description="Helical" evidence="1">
    <location>
        <begin position="231"/>
        <end position="250"/>
    </location>
</feature>
<keyword evidence="1" id="KW-1133">Transmembrane helix</keyword>
<evidence type="ECO:0000313" key="3">
    <source>
        <dbReference type="Proteomes" id="UP001622612"/>
    </source>
</evidence>
<name>A0ABZ2TMI7_9BACT</name>
<keyword evidence="3" id="KW-1185">Reference proteome</keyword>